<proteinExistence type="inferred from homology"/>
<keyword evidence="1" id="KW-0067">ATP-binding</keyword>
<feature type="binding site" evidence="1">
    <location>
        <begin position="12"/>
        <end position="19"/>
    </location>
    <ligand>
        <name>ATP</name>
        <dbReference type="ChEBI" id="CHEBI:30616"/>
    </ligand>
</feature>
<dbReference type="NCBIfam" id="NF007148">
    <property type="entry name" value="PRK09585.3-2"/>
    <property type="match status" value="1"/>
</dbReference>
<evidence type="ECO:0000256" key="1">
    <source>
        <dbReference type="HAMAP-Rule" id="MF_01270"/>
    </source>
</evidence>
<dbReference type="UniPathway" id="UPA00544"/>
<dbReference type="NCBIfam" id="NF007139">
    <property type="entry name" value="PRK09585.1-3"/>
    <property type="match status" value="1"/>
</dbReference>
<dbReference type="SUPFAM" id="SSF53067">
    <property type="entry name" value="Actin-like ATPase domain"/>
    <property type="match status" value="1"/>
</dbReference>
<dbReference type="GO" id="GO:0016301">
    <property type="term" value="F:kinase activity"/>
    <property type="evidence" value="ECO:0007669"/>
    <property type="project" value="UniProtKB-KW"/>
</dbReference>
<name>A0A2T3NN59_9GAMM</name>
<dbReference type="PANTHER" id="PTHR30605">
    <property type="entry name" value="ANHYDRO-N-ACETYLMURAMIC ACID KINASE"/>
    <property type="match status" value="1"/>
</dbReference>
<keyword evidence="1" id="KW-0808">Transferase</keyword>
<evidence type="ECO:0000313" key="3">
    <source>
        <dbReference type="Proteomes" id="UP000241771"/>
    </source>
</evidence>
<keyword evidence="1" id="KW-0119">Carbohydrate metabolism</keyword>
<comment type="pathway">
    <text evidence="1">Cell wall biogenesis; peptidoglycan recycling.</text>
</comment>
<dbReference type="UniPathway" id="UPA00343"/>
<dbReference type="GO" id="GO:0009254">
    <property type="term" value="P:peptidoglycan turnover"/>
    <property type="evidence" value="ECO:0007669"/>
    <property type="project" value="UniProtKB-UniRule"/>
</dbReference>
<dbReference type="GO" id="GO:0005524">
    <property type="term" value="F:ATP binding"/>
    <property type="evidence" value="ECO:0007669"/>
    <property type="project" value="UniProtKB-UniRule"/>
</dbReference>
<comment type="catalytic activity">
    <reaction evidence="1">
        <text>1,6-anhydro-N-acetyl-beta-muramate + ATP + H2O = N-acetyl-D-muramate 6-phosphate + ADP + H(+)</text>
        <dbReference type="Rhea" id="RHEA:24952"/>
        <dbReference type="ChEBI" id="CHEBI:15377"/>
        <dbReference type="ChEBI" id="CHEBI:15378"/>
        <dbReference type="ChEBI" id="CHEBI:30616"/>
        <dbReference type="ChEBI" id="CHEBI:58690"/>
        <dbReference type="ChEBI" id="CHEBI:58722"/>
        <dbReference type="ChEBI" id="CHEBI:456216"/>
        <dbReference type="EC" id="2.7.1.170"/>
    </reaction>
</comment>
<reference evidence="2 3" key="1">
    <citation type="submission" date="2018-01" db="EMBL/GenBank/DDBJ databases">
        <title>Whole genome sequencing of Histamine producing bacteria.</title>
        <authorList>
            <person name="Butler K."/>
        </authorList>
    </citation>
    <scope>NUCLEOTIDE SEQUENCE [LARGE SCALE GENOMIC DNA]</scope>
    <source>
        <strain evidence="2 3">DSM 100436</strain>
    </source>
</reference>
<dbReference type="OrthoDB" id="9763949at2"/>
<comment type="similarity">
    <text evidence="1">Belongs to the anhydro-N-acetylmuramic acid kinase family.</text>
</comment>
<comment type="caution">
    <text evidence="2">The sequence shown here is derived from an EMBL/GenBank/DDBJ whole genome shotgun (WGS) entry which is preliminary data.</text>
</comment>
<dbReference type="Gene3D" id="3.30.420.40">
    <property type="match status" value="2"/>
</dbReference>
<evidence type="ECO:0000313" key="2">
    <source>
        <dbReference type="EMBL" id="PSW16922.1"/>
    </source>
</evidence>
<dbReference type="PANTHER" id="PTHR30605:SF0">
    <property type="entry name" value="ANHYDRO-N-ACETYLMURAMIC ACID KINASE"/>
    <property type="match status" value="1"/>
</dbReference>
<dbReference type="EMBL" id="PYMA01000016">
    <property type="protein sequence ID" value="PSW16922.1"/>
    <property type="molecule type" value="Genomic_DNA"/>
</dbReference>
<dbReference type="GO" id="GO:0006040">
    <property type="term" value="P:amino sugar metabolic process"/>
    <property type="evidence" value="ECO:0007669"/>
    <property type="project" value="InterPro"/>
</dbReference>
<dbReference type="Proteomes" id="UP000241771">
    <property type="component" value="Unassembled WGS sequence"/>
</dbReference>
<dbReference type="InterPro" id="IPR043129">
    <property type="entry name" value="ATPase_NBD"/>
</dbReference>
<dbReference type="Pfam" id="PF03702">
    <property type="entry name" value="AnmK"/>
    <property type="match status" value="1"/>
</dbReference>
<dbReference type="HAMAP" id="MF_01270">
    <property type="entry name" value="AnhMurNAc_kinase"/>
    <property type="match status" value="1"/>
</dbReference>
<accession>A0A2T3NN59</accession>
<dbReference type="GO" id="GO:0016773">
    <property type="term" value="F:phosphotransferase activity, alcohol group as acceptor"/>
    <property type="evidence" value="ECO:0007669"/>
    <property type="project" value="UniProtKB-UniRule"/>
</dbReference>
<dbReference type="CDD" id="cd24050">
    <property type="entry name" value="ASKHA_NBD_ANMK"/>
    <property type="match status" value="1"/>
</dbReference>
<keyword evidence="3" id="KW-1185">Reference proteome</keyword>
<organism evidence="2 3">
    <name type="scientific">Photobacterium sanctipauli</name>
    <dbReference type="NCBI Taxonomy" id="1342794"/>
    <lineage>
        <taxon>Bacteria</taxon>
        <taxon>Pseudomonadati</taxon>
        <taxon>Pseudomonadota</taxon>
        <taxon>Gammaproteobacteria</taxon>
        <taxon>Vibrionales</taxon>
        <taxon>Vibrionaceae</taxon>
        <taxon>Photobacterium</taxon>
    </lineage>
</organism>
<dbReference type="GO" id="GO:0097175">
    <property type="term" value="P:1,6-anhydro-N-acetyl-beta-muramic acid catabolic process"/>
    <property type="evidence" value="ECO:0007669"/>
    <property type="project" value="UniProtKB-UniRule"/>
</dbReference>
<gene>
    <name evidence="1" type="primary">anmK</name>
    <name evidence="2" type="ORF">C9I98_20475</name>
</gene>
<dbReference type="InterPro" id="IPR005338">
    <property type="entry name" value="Anhydro_N_Ac-Mur_kinase"/>
</dbReference>
<comment type="pathway">
    <text evidence="1">Amino-sugar metabolism; 1,6-anhydro-N-acetylmuramate degradation.</text>
</comment>
<keyword evidence="1 2" id="KW-0418">Kinase</keyword>
<keyword evidence="1" id="KW-0547">Nucleotide-binding</keyword>
<protein>
    <recommendedName>
        <fullName evidence="1">Anhydro-N-acetylmuramic acid kinase</fullName>
        <ecNumber evidence="1">2.7.1.170</ecNumber>
    </recommendedName>
    <alternativeName>
        <fullName evidence="1">AnhMurNAc kinase</fullName>
    </alternativeName>
</protein>
<dbReference type="EC" id="2.7.1.170" evidence="1"/>
<dbReference type="AlphaFoldDB" id="A0A2T3NN59"/>
<dbReference type="RefSeq" id="WP_036826409.1">
    <property type="nucleotide sequence ID" value="NZ_JGVO01000746.1"/>
</dbReference>
<sequence length="376" mass="40960">MNKELYIGVMSGTSMDGVDTALVEMVNGKITLLASADYPIPDQLKQRLLNICIGQDTNLVEIGQLDHQLGHLYADAVNHLLAQSGYKAEQIHAIGNHGQTVFHQPTGDSPFTMQIGDANIIAAKTGIDTVADFRRKDMALGGQGAPLVPAFHQSIFESKASSVVVLNIGGISNISVLRPQQPVIGYDTGPGNMLMDAWCERHIGEKFDRDAQFAKRGHVDQALLASLLEEPYLSLGAPKSTGRELFNLPWLENKLAGYDIRHEDVQRTLCEYTASTIATEVIRYQVGEQPQLLVCGGGANNPLLMKRIAELLPEWQVGTTTEKGVDSDNMEAMAFAWLAHQRMHNLPSSLPEVTGASKAASLGVVYYADKAFYAEK</sequence>
<comment type="function">
    <text evidence="1">Catalyzes the specific phosphorylation of 1,6-anhydro-N-acetylmuramic acid (anhMurNAc) with the simultaneous cleavage of the 1,6-anhydro ring, generating MurNAc-6-P. Is required for the utilization of anhMurNAc either imported from the medium or derived from its own cell wall murein, and thus plays a role in cell wall recycling.</text>
</comment>